<organism evidence="1 2">
    <name type="scientific">Dreissena polymorpha</name>
    <name type="common">Zebra mussel</name>
    <name type="synonym">Mytilus polymorpha</name>
    <dbReference type="NCBI Taxonomy" id="45954"/>
    <lineage>
        <taxon>Eukaryota</taxon>
        <taxon>Metazoa</taxon>
        <taxon>Spiralia</taxon>
        <taxon>Lophotrochozoa</taxon>
        <taxon>Mollusca</taxon>
        <taxon>Bivalvia</taxon>
        <taxon>Autobranchia</taxon>
        <taxon>Heteroconchia</taxon>
        <taxon>Euheterodonta</taxon>
        <taxon>Imparidentia</taxon>
        <taxon>Neoheterodontei</taxon>
        <taxon>Myida</taxon>
        <taxon>Dreissenoidea</taxon>
        <taxon>Dreissenidae</taxon>
        <taxon>Dreissena</taxon>
    </lineage>
</organism>
<keyword evidence="2" id="KW-1185">Reference proteome</keyword>
<gene>
    <name evidence="1" type="ORF">DPMN_077050</name>
</gene>
<comment type="caution">
    <text evidence="1">The sequence shown here is derived from an EMBL/GenBank/DDBJ whole genome shotgun (WGS) entry which is preliminary data.</text>
</comment>
<dbReference type="AlphaFoldDB" id="A0A9D4BMY3"/>
<dbReference type="EMBL" id="JAIWYP010000015">
    <property type="protein sequence ID" value="KAH3702049.1"/>
    <property type="molecule type" value="Genomic_DNA"/>
</dbReference>
<reference evidence="1" key="2">
    <citation type="submission" date="2020-11" db="EMBL/GenBank/DDBJ databases">
        <authorList>
            <person name="McCartney M.A."/>
            <person name="Auch B."/>
            <person name="Kono T."/>
            <person name="Mallez S."/>
            <person name="Becker A."/>
            <person name="Gohl D.M."/>
            <person name="Silverstein K.A.T."/>
            <person name="Koren S."/>
            <person name="Bechman K.B."/>
            <person name="Herman A."/>
            <person name="Abrahante J.E."/>
            <person name="Garbe J."/>
        </authorList>
    </citation>
    <scope>NUCLEOTIDE SEQUENCE</scope>
    <source>
        <strain evidence="1">Duluth1</strain>
        <tissue evidence="1">Whole animal</tissue>
    </source>
</reference>
<dbReference type="Proteomes" id="UP000828390">
    <property type="component" value="Unassembled WGS sequence"/>
</dbReference>
<reference evidence="1" key="1">
    <citation type="journal article" date="2019" name="bioRxiv">
        <title>The Genome of the Zebra Mussel, Dreissena polymorpha: A Resource for Invasive Species Research.</title>
        <authorList>
            <person name="McCartney M.A."/>
            <person name="Auch B."/>
            <person name="Kono T."/>
            <person name="Mallez S."/>
            <person name="Zhang Y."/>
            <person name="Obille A."/>
            <person name="Becker A."/>
            <person name="Abrahante J.E."/>
            <person name="Garbe J."/>
            <person name="Badalamenti J.P."/>
            <person name="Herman A."/>
            <person name="Mangelson H."/>
            <person name="Liachko I."/>
            <person name="Sullivan S."/>
            <person name="Sone E.D."/>
            <person name="Koren S."/>
            <person name="Silverstein K.A.T."/>
            <person name="Beckman K.B."/>
            <person name="Gohl D.M."/>
        </authorList>
    </citation>
    <scope>NUCLEOTIDE SEQUENCE</scope>
    <source>
        <strain evidence="1">Duluth1</strain>
        <tissue evidence="1">Whole animal</tissue>
    </source>
</reference>
<proteinExistence type="predicted"/>
<accession>A0A9D4BMY3</accession>
<evidence type="ECO:0000313" key="2">
    <source>
        <dbReference type="Proteomes" id="UP000828390"/>
    </source>
</evidence>
<name>A0A9D4BMY3_DREPO</name>
<evidence type="ECO:0000313" key="1">
    <source>
        <dbReference type="EMBL" id="KAH3702049.1"/>
    </source>
</evidence>
<protein>
    <submittedName>
        <fullName evidence="1">Uncharacterized protein</fullName>
    </submittedName>
</protein>
<sequence length="92" mass="10595">MLRKVNNSDKSLDMLRRTPLKRPCTCTRESVCHSRRFNSVTFRTANSARSSRNICRKDVYCLLIVDAAVIAYNEIDVVENKVDGDDDYYDDA</sequence>